<sequence>MRAPVIAALTATVAAAGLDYTVLPACATPCFTDNLRLSGCIGPPDAACLCESTPYVDFVSDCIPIKCQGYDVLNARGWAHDQCRAAGHALERGRYA</sequence>
<feature type="domain" description="CFEM" evidence="17">
    <location>
        <begin position="1"/>
        <end position="96"/>
    </location>
</feature>
<evidence type="ECO:0000256" key="3">
    <source>
        <dbReference type="ARBA" id="ARBA00010031"/>
    </source>
</evidence>
<evidence type="ECO:0000256" key="14">
    <source>
        <dbReference type="ARBA" id="ARBA00023288"/>
    </source>
</evidence>
<keyword evidence="6 15" id="KW-0349">Heme</keyword>
<keyword evidence="4" id="KW-1003">Cell membrane</keyword>
<dbReference type="PANTHER" id="PTHR37928:SF2">
    <property type="entry name" value="GPI ANCHORED CFEM DOMAIN PROTEIN (AFU_ORTHOLOGUE AFUA_6G10580)"/>
    <property type="match status" value="1"/>
</dbReference>
<keyword evidence="11" id="KW-0472">Membrane</keyword>
<accession>A0A2C5YEK9</accession>
<protein>
    <recommendedName>
        <fullName evidence="17">CFEM domain-containing protein</fullName>
    </recommendedName>
</protein>
<organism evidence="18 19">
    <name type="scientific">Ophiocordyceps australis</name>
    <dbReference type="NCBI Taxonomy" id="1399860"/>
    <lineage>
        <taxon>Eukaryota</taxon>
        <taxon>Fungi</taxon>
        <taxon>Dikarya</taxon>
        <taxon>Ascomycota</taxon>
        <taxon>Pezizomycotina</taxon>
        <taxon>Sordariomycetes</taxon>
        <taxon>Hypocreomycetidae</taxon>
        <taxon>Hypocreales</taxon>
        <taxon>Ophiocordycipitaceae</taxon>
        <taxon>Ophiocordyceps</taxon>
    </lineage>
</organism>
<evidence type="ECO:0000256" key="15">
    <source>
        <dbReference type="PROSITE-ProRule" id="PRU01356"/>
    </source>
</evidence>
<dbReference type="GO" id="GO:0046872">
    <property type="term" value="F:metal ion binding"/>
    <property type="evidence" value="ECO:0007669"/>
    <property type="project" value="UniProtKB-UniRule"/>
</dbReference>
<keyword evidence="14" id="KW-0449">Lipoprotein</keyword>
<keyword evidence="10 15" id="KW-0408">Iron</keyword>
<comment type="similarity">
    <text evidence="3">Belongs to the RBT5 family.</text>
</comment>
<feature type="chain" id="PRO_5012134974" description="CFEM domain-containing protein" evidence="16">
    <location>
        <begin position="16"/>
        <end position="96"/>
    </location>
</feature>
<evidence type="ECO:0000256" key="8">
    <source>
        <dbReference type="ARBA" id="ARBA00022723"/>
    </source>
</evidence>
<gene>
    <name evidence="18" type="ORF">CDD82_983</name>
</gene>
<keyword evidence="19" id="KW-1185">Reference proteome</keyword>
<evidence type="ECO:0000256" key="4">
    <source>
        <dbReference type="ARBA" id="ARBA00022475"/>
    </source>
</evidence>
<feature type="signal peptide" evidence="16">
    <location>
        <begin position="1"/>
        <end position="15"/>
    </location>
</feature>
<evidence type="ECO:0000256" key="6">
    <source>
        <dbReference type="ARBA" id="ARBA00022617"/>
    </source>
</evidence>
<keyword evidence="8 15" id="KW-0479">Metal-binding</keyword>
<keyword evidence="5" id="KW-0964">Secreted</keyword>
<comment type="caution">
    <text evidence="18">The sequence shown here is derived from an EMBL/GenBank/DDBJ whole genome shotgun (WGS) entry which is preliminary data.</text>
</comment>
<reference evidence="18 19" key="1">
    <citation type="submission" date="2017-06" db="EMBL/GenBank/DDBJ databases">
        <title>Ant-infecting Ophiocordyceps genomes reveal a high diversity of potential behavioral manipulation genes and a possible major role for enterotoxins.</title>
        <authorList>
            <person name="De Bekker C."/>
            <person name="Evans H.C."/>
            <person name="Brachmann A."/>
            <person name="Hughes D.P."/>
        </authorList>
    </citation>
    <scope>NUCLEOTIDE SEQUENCE [LARGE SCALE GENOMIC DNA]</scope>
    <source>
        <strain evidence="18 19">1348a</strain>
    </source>
</reference>
<dbReference type="EMBL" id="NJEU01001265">
    <property type="protein sequence ID" value="PHH67935.1"/>
    <property type="molecule type" value="Genomic_DNA"/>
</dbReference>
<dbReference type="PANTHER" id="PTHR37928">
    <property type="entry name" value="CFEM DOMAIN PROTEIN (AFU_ORTHOLOGUE AFUA_6G14090)"/>
    <property type="match status" value="1"/>
</dbReference>
<evidence type="ECO:0000256" key="9">
    <source>
        <dbReference type="ARBA" id="ARBA00022729"/>
    </source>
</evidence>
<dbReference type="SMART" id="SM00747">
    <property type="entry name" value="CFEM"/>
    <property type="match status" value="1"/>
</dbReference>
<dbReference type="AlphaFoldDB" id="A0A2C5YEK9"/>
<evidence type="ECO:0000256" key="16">
    <source>
        <dbReference type="SAM" id="SignalP"/>
    </source>
</evidence>
<proteinExistence type="inferred from homology"/>
<feature type="disulfide bond" evidence="15">
    <location>
        <begin position="50"/>
        <end position="83"/>
    </location>
</feature>
<keyword evidence="7" id="KW-0336">GPI-anchor</keyword>
<evidence type="ECO:0000259" key="17">
    <source>
        <dbReference type="PROSITE" id="PS52012"/>
    </source>
</evidence>
<evidence type="ECO:0000256" key="5">
    <source>
        <dbReference type="ARBA" id="ARBA00022525"/>
    </source>
</evidence>
<keyword evidence="13" id="KW-0325">Glycoprotein</keyword>
<evidence type="ECO:0000256" key="11">
    <source>
        <dbReference type="ARBA" id="ARBA00023136"/>
    </source>
</evidence>
<comment type="caution">
    <text evidence="15">Lacks conserved residue(s) required for the propagation of feature annotation.</text>
</comment>
<dbReference type="InterPro" id="IPR008427">
    <property type="entry name" value="Extracellular_membr_CFEM_dom"/>
</dbReference>
<evidence type="ECO:0000256" key="10">
    <source>
        <dbReference type="ARBA" id="ARBA00023004"/>
    </source>
</evidence>
<dbReference type="Proteomes" id="UP000224854">
    <property type="component" value="Unassembled WGS sequence"/>
</dbReference>
<evidence type="ECO:0000256" key="2">
    <source>
        <dbReference type="ARBA" id="ARBA00004613"/>
    </source>
</evidence>
<keyword evidence="12 15" id="KW-1015">Disulfide bond</keyword>
<dbReference type="PROSITE" id="PS52012">
    <property type="entry name" value="CFEM"/>
    <property type="match status" value="1"/>
</dbReference>
<dbReference type="GO" id="GO:0005576">
    <property type="term" value="C:extracellular region"/>
    <property type="evidence" value="ECO:0007669"/>
    <property type="project" value="UniProtKB-SubCell"/>
</dbReference>
<dbReference type="GO" id="GO:0005886">
    <property type="term" value="C:plasma membrane"/>
    <property type="evidence" value="ECO:0007669"/>
    <property type="project" value="UniProtKB-SubCell"/>
</dbReference>
<evidence type="ECO:0000256" key="13">
    <source>
        <dbReference type="ARBA" id="ARBA00023180"/>
    </source>
</evidence>
<evidence type="ECO:0000313" key="19">
    <source>
        <dbReference type="Proteomes" id="UP000224854"/>
    </source>
</evidence>
<comment type="subcellular location">
    <subcellularLocation>
        <location evidence="1">Cell membrane</location>
        <topology evidence="1">Lipid-anchor</topology>
        <topology evidence="1">GPI-anchor</topology>
    </subcellularLocation>
    <subcellularLocation>
        <location evidence="2">Secreted</location>
    </subcellularLocation>
</comment>
<evidence type="ECO:0000313" key="18">
    <source>
        <dbReference type="EMBL" id="PHH67935.1"/>
    </source>
</evidence>
<keyword evidence="9 16" id="KW-0732">Signal</keyword>
<feature type="binding site" description="axial binding residue" evidence="15">
    <location>
        <position position="45"/>
    </location>
    <ligand>
        <name>heme</name>
        <dbReference type="ChEBI" id="CHEBI:30413"/>
    </ligand>
    <ligandPart>
        <name>Fe</name>
        <dbReference type="ChEBI" id="CHEBI:18248"/>
    </ligandPart>
</feature>
<evidence type="ECO:0000256" key="12">
    <source>
        <dbReference type="ARBA" id="ARBA00023157"/>
    </source>
</evidence>
<dbReference type="InterPro" id="IPR051735">
    <property type="entry name" value="CFEM_domain"/>
</dbReference>
<evidence type="ECO:0000256" key="1">
    <source>
        <dbReference type="ARBA" id="ARBA00004609"/>
    </source>
</evidence>
<name>A0A2C5YEK9_9HYPO</name>
<dbReference type="GO" id="GO:0098552">
    <property type="term" value="C:side of membrane"/>
    <property type="evidence" value="ECO:0007669"/>
    <property type="project" value="UniProtKB-KW"/>
</dbReference>
<dbReference type="Pfam" id="PF05730">
    <property type="entry name" value="CFEM"/>
    <property type="match status" value="1"/>
</dbReference>
<dbReference type="OrthoDB" id="3065412at2759"/>
<evidence type="ECO:0000256" key="7">
    <source>
        <dbReference type="ARBA" id="ARBA00022622"/>
    </source>
</evidence>